<organism evidence="3">
    <name type="scientific">Leptosphaeria maculans (strain JN3 / isolate v23.1.3 / race Av1-4-5-6-7-8)</name>
    <name type="common">Blackleg fungus</name>
    <name type="synonym">Phoma lingam</name>
    <dbReference type="NCBI Taxonomy" id="985895"/>
    <lineage>
        <taxon>Eukaryota</taxon>
        <taxon>Fungi</taxon>
        <taxon>Dikarya</taxon>
        <taxon>Ascomycota</taxon>
        <taxon>Pezizomycotina</taxon>
        <taxon>Dothideomycetes</taxon>
        <taxon>Pleosporomycetidae</taxon>
        <taxon>Pleosporales</taxon>
        <taxon>Pleosporineae</taxon>
        <taxon>Leptosphaeriaceae</taxon>
        <taxon>Plenodomus</taxon>
        <taxon>Plenodomus lingam/Leptosphaeria maculans species complex</taxon>
    </lineage>
</organism>
<gene>
    <name evidence="2" type="ORF">LEMA_uP013610.1</name>
</gene>
<keyword evidence="1" id="KW-0732">Signal</keyword>
<dbReference type="VEuPathDB" id="FungiDB:LEMA_uP013610.1"/>
<dbReference type="HOGENOM" id="CLU_2979558_0_0_1"/>
<reference evidence="3" key="1">
    <citation type="journal article" date="2011" name="Nat. Commun.">
        <title>Effector diversification within compartments of the Leptosphaeria maculans genome affected by Repeat-Induced Point mutations.</title>
        <authorList>
            <person name="Rouxel T."/>
            <person name="Grandaubert J."/>
            <person name="Hane J.K."/>
            <person name="Hoede C."/>
            <person name="van de Wouw A.P."/>
            <person name="Couloux A."/>
            <person name="Dominguez V."/>
            <person name="Anthouard V."/>
            <person name="Bally P."/>
            <person name="Bourras S."/>
            <person name="Cozijnsen A.J."/>
            <person name="Ciuffetti L.M."/>
            <person name="Degrave A."/>
            <person name="Dilmaghani A."/>
            <person name="Duret L."/>
            <person name="Fudal I."/>
            <person name="Goodwin S.B."/>
            <person name="Gout L."/>
            <person name="Glaser N."/>
            <person name="Linglin J."/>
            <person name="Kema G.H.J."/>
            <person name="Lapalu N."/>
            <person name="Lawrence C.B."/>
            <person name="May K."/>
            <person name="Meyer M."/>
            <person name="Ollivier B."/>
            <person name="Poulain J."/>
            <person name="Schoch C.L."/>
            <person name="Simon A."/>
            <person name="Spatafora J.W."/>
            <person name="Stachowiak A."/>
            <person name="Turgeon B.G."/>
            <person name="Tyler B.M."/>
            <person name="Vincent D."/>
            <person name="Weissenbach J."/>
            <person name="Amselem J."/>
            <person name="Quesneville H."/>
            <person name="Oliver R.P."/>
            <person name="Wincker P."/>
            <person name="Balesdent M.-H."/>
            <person name="Howlett B.J."/>
        </authorList>
    </citation>
    <scope>NUCLEOTIDE SEQUENCE [LARGE SCALE GENOMIC DNA]</scope>
    <source>
        <strain evidence="3">JN3 / isolate v23.1.3 / race Av1-4-5-6-7-8</strain>
    </source>
</reference>
<accession>E5A990</accession>
<evidence type="ECO:0000313" key="3">
    <source>
        <dbReference type="Proteomes" id="UP000002668"/>
    </source>
</evidence>
<dbReference type="InParanoid" id="E5A990"/>
<feature type="signal peptide" evidence="1">
    <location>
        <begin position="1"/>
        <end position="15"/>
    </location>
</feature>
<protein>
    <submittedName>
        <fullName evidence="2">Predicted protein</fullName>
    </submittedName>
</protein>
<sequence>MNLLLIAAQFSMALAINKVPMWTSSDEVPFPDKNMTCSPLGEQYNCYTYLARKLLQPC</sequence>
<name>E5A990_LEPMJ</name>
<dbReference type="EMBL" id="FP929138">
    <property type="protein sequence ID" value="CBY00231.1"/>
    <property type="molecule type" value="Genomic_DNA"/>
</dbReference>
<evidence type="ECO:0000256" key="1">
    <source>
        <dbReference type="SAM" id="SignalP"/>
    </source>
</evidence>
<dbReference type="Proteomes" id="UP000002668">
    <property type="component" value="Genome"/>
</dbReference>
<keyword evidence="3" id="KW-1185">Reference proteome</keyword>
<feature type="chain" id="PRO_5012226498" evidence="1">
    <location>
        <begin position="16"/>
        <end position="58"/>
    </location>
</feature>
<evidence type="ECO:0000313" key="2">
    <source>
        <dbReference type="EMBL" id="CBY00231.1"/>
    </source>
</evidence>
<proteinExistence type="predicted"/>
<dbReference type="AlphaFoldDB" id="E5A990"/>